<evidence type="ECO:0000313" key="2">
    <source>
        <dbReference type="Proteomes" id="UP000030151"/>
    </source>
</evidence>
<comment type="caution">
    <text evidence="1">The sequence shown here is derived from an EMBL/GenBank/DDBJ whole genome shotgun (WGS) entry which is preliminary data.</text>
</comment>
<dbReference type="OrthoDB" id="7777654at2759"/>
<dbReference type="Gene3D" id="3.50.50.60">
    <property type="entry name" value="FAD/NAD(P)-binding domain"/>
    <property type="match status" value="1"/>
</dbReference>
<dbReference type="EMBL" id="JELW01000009">
    <property type="protein sequence ID" value="EXV01041.1"/>
    <property type="molecule type" value="Genomic_DNA"/>
</dbReference>
<organism evidence="1 2">
    <name type="scientific">Metarhizium robertsii</name>
    <dbReference type="NCBI Taxonomy" id="568076"/>
    <lineage>
        <taxon>Eukaryota</taxon>
        <taxon>Fungi</taxon>
        <taxon>Dikarya</taxon>
        <taxon>Ascomycota</taxon>
        <taxon>Pezizomycotina</taxon>
        <taxon>Sordariomycetes</taxon>
        <taxon>Hypocreomycetidae</taxon>
        <taxon>Hypocreales</taxon>
        <taxon>Clavicipitaceae</taxon>
        <taxon>Metarhizium</taxon>
    </lineage>
</organism>
<gene>
    <name evidence="1" type="ORF">X797_005613</name>
</gene>
<reference evidence="1 2" key="1">
    <citation type="submission" date="2014-02" db="EMBL/GenBank/DDBJ databases">
        <title>The genome sequence of the entomopathogenic fungus Metarhizium robertsii ARSEF 2575.</title>
        <authorList>
            <person name="Giuliano Garisto Donzelli B."/>
            <person name="Roe B.A."/>
            <person name="Macmil S.L."/>
            <person name="Krasnoff S.B."/>
            <person name="Gibson D.M."/>
        </authorList>
    </citation>
    <scope>NUCLEOTIDE SEQUENCE [LARGE SCALE GENOMIC DNA]</scope>
    <source>
        <strain evidence="1 2">ARSEF 2575</strain>
    </source>
</reference>
<dbReference type="Pfam" id="PF13450">
    <property type="entry name" value="NAD_binding_8"/>
    <property type="match status" value="1"/>
</dbReference>
<sequence length="107" mass="11454">MSEQECSADIASRVTEPIAMTGANGIDTPGPWFDRVKHLSRKEPGMVDVSAAKSKKIAIVGADTFGLMTYLISHQAGFTKMTMLEASNRIGGRAHTAYLSGGPFDYS</sequence>
<accession>A0A014PRX5</accession>
<dbReference type="eggNOG" id="ENOG502T5BZ">
    <property type="taxonomic scope" value="Eukaryota"/>
</dbReference>
<name>A0A014PRX5_9HYPO</name>
<dbReference type="SUPFAM" id="SSF51905">
    <property type="entry name" value="FAD/NAD(P)-binding domain"/>
    <property type="match status" value="1"/>
</dbReference>
<dbReference type="Proteomes" id="UP000030151">
    <property type="component" value="Unassembled WGS sequence"/>
</dbReference>
<evidence type="ECO:0000313" key="1">
    <source>
        <dbReference type="EMBL" id="EXV01041.1"/>
    </source>
</evidence>
<dbReference type="AlphaFoldDB" id="A0A014PRX5"/>
<dbReference type="HOGENOM" id="CLU_2469575_0_0_1"/>
<proteinExistence type="predicted"/>
<dbReference type="InterPro" id="IPR036188">
    <property type="entry name" value="FAD/NAD-bd_sf"/>
</dbReference>
<protein>
    <submittedName>
        <fullName evidence="1">NAD(P)-binding Rossmann-like domain protein</fullName>
    </submittedName>
</protein>